<evidence type="ECO:0008006" key="3">
    <source>
        <dbReference type="Google" id="ProtNLM"/>
    </source>
</evidence>
<name>A0A859FDQ4_9BACI</name>
<dbReference type="KEGG" id="psua:FLK61_31390"/>
<evidence type="ECO:0000313" key="1">
    <source>
        <dbReference type="EMBL" id="QKS71217.1"/>
    </source>
</evidence>
<reference evidence="2" key="1">
    <citation type="submission" date="2019-07" db="EMBL/GenBank/DDBJ databases">
        <title>Bacillus alkalisoli sp. nov. isolated from saline soil.</title>
        <authorList>
            <person name="Sun J.-Q."/>
            <person name="Xu L."/>
        </authorList>
    </citation>
    <scope>NUCLEOTIDE SEQUENCE [LARGE SCALE GENOMIC DNA]</scope>
    <source>
        <strain evidence="2">M4U3P1</strain>
    </source>
</reference>
<proteinExistence type="predicted"/>
<dbReference type="AlphaFoldDB" id="A0A859FDQ4"/>
<dbReference type="Proteomes" id="UP000318138">
    <property type="component" value="Chromosome"/>
</dbReference>
<protein>
    <recommendedName>
        <fullName evidence="3">Outer membrane lipoprotein carrier protein LolA</fullName>
    </recommendedName>
</protein>
<dbReference type="EMBL" id="CP041372">
    <property type="protein sequence ID" value="QKS71217.1"/>
    <property type="molecule type" value="Genomic_DNA"/>
</dbReference>
<gene>
    <name evidence="1" type="ORF">FLK61_31390</name>
</gene>
<dbReference type="RefSeq" id="WP_176009253.1">
    <property type="nucleotide sequence ID" value="NZ_CP041372.2"/>
</dbReference>
<keyword evidence="2" id="KW-1185">Reference proteome</keyword>
<organism evidence="1 2">
    <name type="scientific">Paenalkalicoccus suaedae</name>
    <dbReference type="NCBI Taxonomy" id="2592382"/>
    <lineage>
        <taxon>Bacteria</taxon>
        <taxon>Bacillati</taxon>
        <taxon>Bacillota</taxon>
        <taxon>Bacilli</taxon>
        <taxon>Bacillales</taxon>
        <taxon>Bacillaceae</taxon>
        <taxon>Paenalkalicoccus</taxon>
    </lineage>
</organism>
<evidence type="ECO:0000313" key="2">
    <source>
        <dbReference type="Proteomes" id="UP000318138"/>
    </source>
</evidence>
<sequence length="231" mass="25919">MNNIYQVSISLTVIIIITACGESESEETNNDNLNDAEEIATQFIRYVDDIEEYRYEFEINGEEKIHVVEYADLSADEVLWRSETDGSGSGTLYQAVSGETLLNYNDHYNLYNYNEVTQQVDDTPADLLATRDGLESLIADEESSLTHEGEEEINGVMAHKISSGETAYWISTETSMLLKTNGSNPDTITTILNFEELEPFDEGFFELDDVISDDAKEGDIGEAMLEEQISE</sequence>
<accession>A0A859FDQ4</accession>